<protein>
    <submittedName>
        <fullName evidence="1">Uncharacterized protein</fullName>
    </submittedName>
</protein>
<organism evidence="1 2">
    <name type="scientific">Shimia sagamensis</name>
    <dbReference type="NCBI Taxonomy" id="1566352"/>
    <lineage>
        <taxon>Bacteria</taxon>
        <taxon>Pseudomonadati</taxon>
        <taxon>Pseudomonadota</taxon>
        <taxon>Alphaproteobacteria</taxon>
        <taxon>Rhodobacterales</taxon>
        <taxon>Roseobacteraceae</taxon>
    </lineage>
</organism>
<dbReference type="EMBL" id="FXTY01000005">
    <property type="protein sequence ID" value="SMP25239.1"/>
    <property type="molecule type" value="Genomic_DNA"/>
</dbReference>
<comment type="caution">
    <text evidence="1">The sequence shown here is derived from an EMBL/GenBank/DDBJ whole genome shotgun (WGS) entry which is preliminary data.</text>
</comment>
<gene>
    <name evidence="1" type="ORF">SAMN06265373_10562</name>
</gene>
<reference evidence="1 2" key="1">
    <citation type="submission" date="2017-05" db="EMBL/GenBank/DDBJ databases">
        <authorList>
            <person name="Varghese N."/>
            <person name="Submissions S."/>
        </authorList>
    </citation>
    <scope>NUCLEOTIDE SEQUENCE [LARGE SCALE GENOMIC DNA]</scope>
    <source>
        <strain evidence="1 2">DSM 29734</strain>
    </source>
</reference>
<dbReference type="Proteomes" id="UP001157961">
    <property type="component" value="Unassembled WGS sequence"/>
</dbReference>
<keyword evidence="2" id="KW-1185">Reference proteome</keyword>
<accession>A0ABY1P6K0</accession>
<name>A0ABY1P6K0_9RHOB</name>
<sequence length="232" mass="26583">MQLPDPREFGWELKNFDNAHSTVTHLPDGRTLFEVDHPPVRDVTAEMLAWWYGVYADLALVIDGDVQPAFLVSHPQDHISLGSEKAAPDGPLRVGDFLLIQEAYQRNPKYALDERLEVVALDESRFALKASRRGVTVADLEFRFEDGPEGATFTNHLTVGVESGWLKPLVNRVMIPWLYYEEKNYAWVLHTVEEVGNFENFLPEIFARRDQGMTISWDRNRVSDSQNRPPQC</sequence>
<evidence type="ECO:0000313" key="2">
    <source>
        <dbReference type="Proteomes" id="UP001157961"/>
    </source>
</evidence>
<dbReference type="RefSeq" id="WP_283426485.1">
    <property type="nucleotide sequence ID" value="NZ_FXTY01000005.1"/>
</dbReference>
<evidence type="ECO:0000313" key="1">
    <source>
        <dbReference type="EMBL" id="SMP25239.1"/>
    </source>
</evidence>
<proteinExistence type="predicted"/>